<evidence type="ECO:0000256" key="1">
    <source>
        <dbReference type="PROSITE-ProRule" id="PRU00047"/>
    </source>
</evidence>
<evidence type="ECO:0000259" key="3">
    <source>
        <dbReference type="PROSITE" id="PS50158"/>
    </source>
</evidence>
<proteinExistence type="predicted"/>
<feature type="region of interest" description="Disordered" evidence="2">
    <location>
        <begin position="214"/>
        <end position="250"/>
    </location>
</feature>
<evidence type="ECO:0000256" key="2">
    <source>
        <dbReference type="SAM" id="MobiDB-lite"/>
    </source>
</evidence>
<dbReference type="GO" id="GO:0003723">
    <property type="term" value="F:RNA binding"/>
    <property type="evidence" value="ECO:0007669"/>
    <property type="project" value="TreeGrafter"/>
</dbReference>
<accession>A0AAD5V660</accession>
<reference evidence="4" key="1">
    <citation type="submission" date="2022-07" db="EMBL/GenBank/DDBJ databases">
        <title>Genome Sequence of Physisporinus lineatus.</title>
        <authorList>
            <person name="Buettner E."/>
        </authorList>
    </citation>
    <scope>NUCLEOTIDE SEQUENCE</scope>
    <source>
        <strain evidence="4">VT162</strain>
    </source>
</reference>
<dbReference type="EMBL" id="JANAWD010000238">
    <property type="protein sequence ID" value="KAJ3483185.1"/>
    <property type="molecule type" value="Genomic_DNA"/>
</dbReference>
<feature type="compositionally biased region" description="Pro residues" evidence="2">
    <location>
        <begin position="320"/>
        <end position="350"/>
    </location>
</feature>
<dbReference type="PANTHER" id="PTHR13316:SF0">
    <property type="entry name" value="ZINC FINGER CCHC DOMAIN-CONTAINING PROTEIN 8"/>
    <property type="match status" value="1"/>
</dbReference>
<protein>
    <recommendedName>
        <fullName evidence="3">CCHC-type domain-containing protein</fullName>
    </recommendedName>
</protein>
<evidence type="ECO:0000313" key="5">
    <source>
        <dbReference type="Proteomes" id="UP001212997"/>
    </source>
</evidence>
<keyword evidence="5" id="KW-1185">Reference proteome</keyword>
<keyword evidence="1" id="KW-0863">Zinc-finger</keyword>
<sequence>MGENASTSRGDPELPVDSQTPPEEVPCYFVDDEATYGQVPLYYCEYSLQSEIIIGEETPLEAPKQAARSSCFNCGSLDHICSNCPEVPDRAVIALSRQMYMFYKEDNLDYRRFFEVEISRQQRLRWLDSFCPGEIRGELLRDALGLRGNDVGEHVQWLRHIADWGYPKGWASPVDPKLQMLSRIWGSSFDTDTVDDIFVVVDAEDRPLVEKTFPSNIELRHTSDEQTQGDVSTPQKPDSTSSGSSPDECPTLRWAKYPDYYFSSELLPVYNGIRLPKVGAVSLSVDVSSTFTPERQALWDKLKAQRLSGRRITDIGNSLLPPPPPTTPPPLPPSNTKPPPPLSAPPPLPPNEQDSHLRHARNSCVPPPNDDHSPDSEESDMDLSD</sequence>
<keyword evidence="1" id="KW-0862">Zinc</keyword>
<dbReference type="Proteomes" id="UP001212997">
    <property type="component" value="Unassembled WGS sequence"/>
</dbReference>
<dbReference type="PROSITE" id="PS50158">
    <property type="entry name" value="ZF_CCHC"/>
    <property type="match status" value="1"/>
</dbReference>
<feature type="compositionally biased region" description="Polar residues" evidence="2">
    <location>
        <begin position="225"/>
        <end position="245"/>
    </location>
</feature>
<dbReference type="InterPro" id="IPR001878">
    <property type="entry name" value="Znf_CCHC"/>
</dbReference>
<name>A0AAD5V660_9APHY</name>
<dbReference type="AlphaFoldDB" id="A0AAD5V660"/>
<dbReference type="InterPro" id="IPR052115">
    <property type="entry name" value="NEXT_complex_subunit_ZCCHC8"/>
</dbReference>
<evidence type="ECO:0000313" key="4">
    <source>
        <dbReference type="EMBL" id="KAJ3483185.1"/>
    </source>
</evidence>
<comment type="caution">
    <text evidence="4">The sequence shown here is derived from an EMBL/GenBank/DDBJ whole genome shotgun (WGS) entry which is preliminary data.</text>
</comment>
<feature type="compositionally biased region" description="Acidic residues" evidence="2">
    <location>
        <begin position="376"/>
        <end position="385"/>
    </location>
</feature>
<feature type="region of interest" description="Disordered" evidence="2">
    <location>
        <begin position="1"/>
        <end position="23"/>
    </location>
</feature>
<keyword evidence="1" id="KW-0479">Metal-binding</keyword>
<dbReference type="GO" id="GO:0008270">
    <property type="term" value="F:zinc ion binding"/>
    <property type="evidence" value="ECO:0007669"/>
    <property type="project" value="UniProtKB-KW"/>
</dbReference>
<dbReference type="GO" id="GO:0071013">
    <property type="term" value="C:catalytic step 2 spliceosome"/>
    <property type="evidence" value="ECO:0007669"/>
    <property type="project" value="TreeGrafter"/>
</dbReference>
<gene>
    <name evidence="4" type="ORF">NLI96_g6491</name>
</gene>
<feature type="domain" description="CCHC-type" evidence="3">
    <location>
        <begin position="71"/>
        <end position="86"/>
    </location>
</feature>
<organism evidence="4 5">
    <name type="scientific">Meripilus lineatus</name>
    <dbReference type="NCBI Taxonomy" id="2056292"/>
    <lineage>
        <taxon>Eukaryota</taxon>
        <taxon>Fungi</taxon>
        <taxon>Dikarya</taxon>
        <taxon>Basidiomycota</taxon>
        <taxon>Agaricomycotina</taxon>
        <taxon>Agaricomycetes</taxon>
        <taxon>Polyporales</taxon>
        <taxon>Meripilaceae</taxon>
        <taxon>Meripilus</taxon>
    </lineage>
</organism>
<dbReference type="PANTHER" id="PTHR13316">
    <property type="entry name" value="ZINC FINGER, CCHC DOMAIN CONTAINING 8"/>
    <property type="match status" value="1"/>
</dbReference>
<feature type="region of interest" description="Disordered" evidence="2">
    <location>
        <begin position="314"/>
        <end position="385"/>
    </location>
</feature>